<feature type="domain" description="AB hydrolase-1" evidence="2">
    <location>
        <begin position="31"/>
        <end position="242"/>
    </location>
</feature>
<evidence type="ECO:0000256" key="1">
    <source>
        <dbReference type="SAM" id="MobiDB-lite"/>
    </source>
</evidence>
<keyword evidence="3" id="KW-0378">Hydrolase</keyword>
<protein>
    <submittedName>
        <fullName evidence="3">Alpha/beta fold hydrolase</fullName>
    </submittedName>
</protein>
<keyword evidence="4" id="KW-1185">Reference proteome</keyword>
<dbReference type="SUPFAM" id="SSF53474">
    <property type="entry name" value="alpha/beta-Hydrolases"/>
    <property type="match status" value="1"/>
</dbReference>
<dbReference type="RefSeq" id="WP_345376140.1">
    <property type="nucleotide sequence ID" value="NZ_BAABLM010000005.1"/>
</dbReference>
<name>A0ABP8W3M1_9MICO</name>
<gene>
    <name evidence="3" type="ORF">GCM10025780_24080</name>
</gene>
<organism evidence="3 4">
    <name type="scientific">Frondihabitans cladoniiphilus</name>
    <dbReference type="NCBI Taxonomy" id="715785"/>
    <lineage>
        <taxon>Bacteria</taxon>
        <taxon>Bacillati</taxon>
        <taxon>Actinomycetota</taxon>
        <taxon>Actinomycetes</taxon>
        <taxon>Micrococcales</taxon>
        <taxon>Microbacteriaceae</taxon>
        <taxon>Frondihabitans</taxon>
    </lineage>
</organism>
<dbReference type="Proteomes" id="UP001501295">
    <property type="component" value="Unassembled WGS sequence"/>
</dbReference>
<evidence type="ECO:0000313" key="3">
    <source>
        <dbReference type="EMBL" id="GAA4678394.1"/>
    </source>
</evidence>
<dbReference type="InterPro" id="IPR050266">
    <property type="entry name" value="AB_hydrolase_sf"/>
</dbReference>
<proteinExistence type="predicted"/>
<dbReference type="PANTHER" id="PTHR43798">
    <property type="entry name" value="MONOACYLGLYCEROL LIPASE"/>
    <property type="match status" value="1"/>
</dbReference>
<evidence type="ECO:0000259" key="2">
    <source>
        <dbReference type="Pfam" id="PF12697"/>
    </source>
</evidence>
<evidence type="ECO:0000313" key="4">
    <source>
        <dbReference type="Proteomes" id="UP001501295"/>
    </source>
</evidence>
<dbReference type="InterPro" id="IPR000073">
    <property type="entry name" value="AB_hydrolase_1"/>
</dbReference>
<dbReference type="Gene3D" id="3.40.50.1820">
    <property type="entry name" value="alpha/beta hydrolase"/>
    <property type="match status" value="1"/>
</dbReference>
<accession>A0ABP8W3M1</accession>
<sequence length="251" mass="27497">MRTGGTAPESSPEIRTYRIPTTATGEDAPTFVLLHGIGLSHRFYGRLGRALSRTGPVVSFDLPGFGPTRHPGRRLSVEDHAALVAAQLTRLSTGPVVVIGHSMGAQFATELARTYPHLVSHVILIGPVVDAAHRTLRAQAWALLRDAPLEPPRTQTAALFDYVRCGIPWFLTEAFAMRDYPTHERIVDVSQPLLVLRGEHDPIAKAAWCHHLAQLTSAGTVETPPRTRHNAPHARPEAVAEAVRRFVQEHV</sequence>
<dbReference type="Pfam" id="PF12697">
    <property type="entry name" value="Abhydrolase_6"/>
    <property type="match status" value="1"/>
</dbReference>
<comment type="caution">
    <text evidence="3">The sequence shown here is derived from an EMBL/GenBank/DDBJ whole genome shotgun (WGS) entry which is preliminary data.</text>
</comment>
<feature type="region of interest" description="Disordered" evidence="1">
    <location>
        <begin position="1"/>
        <end position="21"/>
    </location>
</feature>
<dbReference type="EMBL" id="BAABLM010000005">
    <property type="protein sequence ID" value="GAA4678394.1"/>
    <property type="molecule type" value="Genomic_DNA"/>
</dbReference>
<dbReference type="GO" id="GO:0016787">
    <property type="term" value="F:hydrolase activity"/>
    <property type="evidence" value="ECO:0007669"/>
    <property type="project" value="UniProtKB-KW"/>
</dbReference>
<dbReference type="PANTHER" id="PTHR43798:SF5">
    <property type="entry name" value="MONOACYLGLYCEROL LIPASE ABHD6"/>
    <property type="match status" value="1"/>
</dbReference>
<dbReference type="InterPro" id="IPR029058">
    <property type="entry name" value="AB_hydrolase_fold"/>
</dbReference>
<reference evidence="4" key="1">
    <citation type="journal article" date="2019" name="Int. J. Syst. Evol. Microbiol.">
        <title>The Global Catalogue of Microorganisms (GCM) 10K type strain sequencing project: providing services to taxonomists for standard genome sequencing and annotation.</title>
        <authorList>
            <consortium name="The Broad Institute Genomics Platform"/>
            <consortium name="The Broad Institute Genome Sequencing Center for Infectious Disease"/>
            <person name="Wu L."/>
            <person name="Ma J."/>
        </authorList>
    </citation>
    <scope>NUCLEOTIDE SEQUENCE [LARGE SCALE GENOMIC DNA]</scope>
    <source>
        <strain evidence="4">JCM 18956</strain>
    </source>
</reference>